<name>A0A2S6MYX9_RHOGL</name>
<dbReference type="EMBL" id="NHRY01000257">
    <property type="protein sequence ID" value="PPQ27573.1"/>
    <property type="molecule type" value="Genomic_DNA"/>
</dbReference>
<dbReference type="AlphaFoldDB" id="A0A2S6MYX9"/>
<protein>
    <submittedName>
        <fullName evidence="1">Uncharacterized protein</fullName>
    </submittedName>
</protein>
<evidence type="ECO:0000313" key="2">
    <source>
        <dbReference type="Proteomes" id="UP000239724"/>
    </source>
</evidence>
<reference evidence="1 2" key="1">
    <citation type="journal article" date="2018" name="Arch. Microbiol.">
        <title>New insights into the metabolic potential of the phototrophic purple bacterium Rhodopila globiformis DSM 161(T) from its draft genome sequence and evidence for a vanadium-dependent nitrogenase.</title>
        <authorList>
            <person name="Imhoff J.F."/>
            <person name="Rahn T."/>
            <person name="Kunzel S."/>
            <person name="Neulinger S.C."/>
        </authorList>
    </citation>
    <scope>NUCLEOTIDE SEQUENCE [LARGE SCALE GENOMIC DNA]</scope>
    <source>
        <strain evidence="1 2">DSM 161</strain>
    </source>
</reference>
<gene>
    <name evidence="1" type="ORF">CCS01_27030</name>
</gene>
<accession>A0A2S6MYX9</accession>
<sequence length="75" mass="8078">MPNPLSHSEMQSAVEPLAPLIARNAGHRLDLLQAAGGTPNASVVARLLAISRQAVDKRRRSNGLLGLRQGGDWHY</sequence>
<organism evidence="1 2">
    <name type="scientific">Rhodopila globiformis</name>
    <name type="common">Rhodopseudomonas globiformis</name>
    <dbReference type="NCBI Taxonomy" id="1071"/>
    <lineage>
        <taxon>Bacteria</taxon>
        <taxon>Pseudomonadati</taxon>
        <taxon>Pseudomonadota</taxon>
        <taxon>Alphaproteobacteria</taxon>
        <taxon>Acetobacterales</taxon>
        <taxon>Acetobacteraceae</taxon>
        <taxon>Rhodopila</taxon>
    </lineage>
</organism>
<dbReference type="OrthoDB" id="7274331at2"/>
<dbReference type="Proteomes" id="UP000239724">
    <property type="component" value="Unassembled WGS sequence"/>
</dbReference>
<evidence type="ECO:0000313" key="1">
    <source>
        <dbReference type="EMBL" id="PPQ27573.1"/>
    </source>
</evidence>
<keyword evidence="2" id="KW-1185">Reference proteome</keyword>
<proteinExistence type="predicted"/>
<comment type="caution">
    <text evidence="1">The sequence shown here is derived from an EMBL/GenBank/DDBJ whole genome shotgun (WGS) entry which is preliminary data.</text>
</comment>
<dbReference type="RefSeq" id="WP_104521939.1">
    <property type="nucleotide sequence ID" value="NZ_NHRY01000257.1"/>
</dbReference>